<feature type="transmembrane region" description="Helical" evidence="4">
    <location>
        <begin position="28"/>
        <end position="47"/>
    </location>
</feature>
<dbReference type="InterPro" id="IPR004089">
    <property type="entry name" value="MCPsignal_dom"/>
</dbReference>
<dbReference type="SUPFAM" id="SSF58104">
    <property type="entry name" value="Methyl-accepting chemotaxis protein (MCP) signaling domain"/>
    <property type="match status" value="1"/>
</dbReference>
<evidence type="ECO:0000259" key="5">
    <source>
        <dbReference type="PROSITE" id="PS50111"/>
    </source>
</evidence>
<dbReference type="RefSeq" id="WP_191696479.1">
    <property type="nucleotide sequence ID" value="NZ_JACSQO010000001.1"/>
</dbReference>
<gene>
    <name evidence="6" type="ORF">H9650_02660</name>
</gene>
<feature type="transmembrane region" description="Helical" evidence="4">
    <location>
        <begin position="83"/>
        <end position="113"/>
    </location>
</feature>
<dbReference type="EMBL" id="JACSQO010000001">
    <property type="protein sequence ID" value="MBD7943005.1"/>
    <property type="molecule type" value="Genomic_DNA"/>
</dbReference>
<keyword evidence="7" id="KW-1185">Reference proteome</keyword>
<evidence type="ECO:0000313" key="7">
    <source>
        <dbReference type="Proteomes" id="UP000640786"/>
    </source>
</evidence>
<accession>A0ABR8R5D6</accession>
<keyword evidence="1 3" id="KW-0807">Transducer</keyword>
<organism evidence="6 7">
    <name type="scientific">Psychrobacillus faecigallinarum</name>
    <dbReference type="NCBI Taxonomy" id="2762235"/>
    <lineage>
        <taxon>Bacteria</taxon>
        <taxon>Bacillati</taxon>
        <taxon>Bacillota</taxon>
        <taxon>Bacilli</taxon>
        <taxon>Bacillales</taxon>
        <taxon>Bacillaceae</taxon>
        <taxon>Psychrobacillus</taxon>
    </lineage>
</organism>
<keyword evidence="4" id="KW-0472">Membrane</keyword>
<comment type="similarity">
    <text evidence="2">Belongs to the methyl-accepting chemotaxis (MCP) protein family.</text>
</comment>
<feature type="domain" description="Methyl-accepting transducer" evidence="5">
    <location>
        <begin position="219"/>
        <end position="469"/>
    </location>
</feature>
<evidence type="ECO:0000256" key="1">
    <source>
        <dbReference type="ARBA" id="ARBA00023224"/>
    </source>
</evidence>
<dbReference type="Pfam" id="PF00015">
    <property type="entry name" value="MCPsignal"/>
    <property type="match status" value="1"/>
</dbReference>
<comment type="caution">
    <text evidence="6">The sequence shown here is derived from an EMBL/GenBank/DDBJ whole genome shotgun (WGS) entry which is preliminary data.</text>
</comment>
<dbReference type="SMART" id="SM00283">
    <property type="entry name" value="MA"/>
    <property type="match status" value="1"/>
</dbReference>
<feature type="transmembrane region" description="Helical" evidence="4">
    <location>
        <begin position="125"/>
        <end position="142"/>
    </location>
</feature>
<dbReference type="PANTHER" id="PTHR32089">
    <property type="entry name" value="METHYL-ACCEPTING CHEMOTAXIS PROTEIN MCPB"/>
    <property type="match status" value="1"/>
</dbReference>
<evidence type="ECO:0000256" key="4">
    <source>
        <dbReference type="SAM" id="Phobius"/>
    </source>
</evidence>
<proteinExistence type="inferred from homology"/>
<evidence type="ECO:0000256" key="2">
    <source>
        <dbReference type="ARBA" id="ARBA00029447"/>
    </source>
</evidence>
<keyword evidence="4" id="KW-0812">Transmembrane</keyword>
<feature type="transmembrane region" description="Helical" evidence="4">
    <location>
        <begin position="154"/>
        <end position="171"/>
    </location>
</feature>
<dbReference type="Proteomes" id="UP000640786">
    <property type="component" value="Unassembled WGS sequence"/>
</dbReference>
<dbReference type="PRINTS" id="PR00260">
    <property type="entry name" value="CHEMTRNSDUCR"/>
</dbReference>
<protein>
    <recommendedName>
        <fullName evidence="5">Methyl-accepting transducer domain-containing protein</fullName>
    </recommendedName>
</protein>
<dbReference type="PANTHER" id="PTHR32089:SF112">
    <property type="entry name" value="LYSOZYME-LIKE PROTEIN-RELATED"/>
    <property type="match status" value="1"/>
</dbReference>
<reference evidence="6 7" key="1">
    <citation type="submission" date="2020-08" db="EMBL/GenBank/DDBJ databases">
        <title>A Genomic Blueprint of the Chicken Gut Microbiome.</title>
        <authorList>
            <person name="Gilroy R."/>
            <person name="Ravi A."/>
            <person name="Getino M."/>
            <person name="Pursley I."/>
            <person name="Horton D.L."/>
            <person name="Alikhan N.-F."/>
            <person name="Baker D."/>
            <person name="Gharbi K."/>
            <person name="Hall N."/>
            <person name="Watson M."/>
            <person name="Adriaenssens E.M."/>
            <person name="Foster-Nyarko E."/>
            <person name="Jarju S."/>
            <person name="Secka A."/>
            <person name="Antonio M."/>
            <person name="Oren A."/>
            <person name="Chaudhuri R."/>
            <person name="La Ragione R.M."/>
            <person name="Hildebrand F."/>
            <person name="Pallen M.J."/>
        </authorList>
    </citation>
    <scope>NUCLEOTIDE SEQUENCE [LARGE SCALE GENOMIC DNA]</scope>
    <source>
        <strain evidence="6 7">Sa2BUA9</strain>
    </source>
</reference>
<keyword evidence="4" id="KW-1133">Transmembrane helix</keyword>
<sequence>MLFHNGNGEKEMNINELKQKDLLRKNTILYIAYALAAGLGLLVQVMMQAKTAIIISIGIPFVASFIFYYLARKSMNIAKMFPYIIILATAITAGSTAYFNVISIATIILAFFVLILSSIHNDRFVFVYGFVLSIIAMSINVIRDEPNLFDGQTVNVFFIHFIMALGIYLQVTQSKSLFSNVERLMGEAALKAKEDSLLNDKLENAVHIITSNLEQIRQSTQSANIAQQEMLIAVGEVSSGAQRQADNVADIVHNTEATSSSVKEMAINLESIVQKAEVAGKNASDGSLVMEEMTKDINQFTIFFEELNQTFQNLFEKITETNQFASDIRQITEQTNLLALNASIEAARAGEHGKGFAVVAEEIRKLAGVTNQTVEKIDDNLNNVNKFNEAALQKLEIGLAQIHNQSETAEQSNKSFKNLFETMSSLQQSLAIYLKEIDTIAKNSEEINISTTEFAAIIEESTATVEELNATLVNITEDQLAIADYIEETYKEAQSINN</sequence>
<dbReference type="InterPro" id="IPR004090">
    <property type="entry name" value="Chemotax_Me-accpt_rcpt"/>
</dbReference>
<feature type="transmembrane region" description="Helical" evidence="4">
    <location>
        <begin position="53"/>
        <end position="71"/>
    </location>
</feature>
<dbReference type="PROSITE" id="PS50111">
    <property type="entry name" value="CHEMOTAXIS_TRANSDUC_2"/>
    <property type="match status" value="1"/>
</dbReference>
<dbReference type="Gene3D" id="1.10.287.950">
    <property type="entry name" value="Methyl-accepting chemotaxis protein"/>
    <property type="match status" value="1"/>
</dbReference>
<evidence type="ECO:0000256" key="3">
    <source>
        <dbReference type="PROSITE-ProRule" id="PRU00284"/>
    </source>
</evidence>
<name>A0ABR8R5D6_9BACI</name>
<evidence type="ECO:0000313" key="6">
    <source>
        <dbReference type="EMBL" id="MBD7943005.1"/>
    </source>
</evidence>